<dbReference type="PANTHER" id="PTHR31431:SF1">
    <property type="entry name" value="NUCLEOPORIN NUP188"/>
    <property type="match status" value="1"/>
</dbReference>
<dbReference type="Gene3D" id="1.25.10.70">
    <property type="match status" value="1"/>
</dbReference>
<dbReference type="GO" id="GO:0017056">
    <property type="term" value="F:structural constituent of nuclear pore"/>
    <property type="evidence" value="ECO:0007669"/>
    <property type="project" value="InterPro"/>
</dbReference>
<gene>
    <name evidence="10" type="ORF">INT45_001387</name>
</gene>
<name>A0A8H7RSS9_9FUNG</name>
<evidence type="ECO:0000256" key="5">
    <source>
        <dbReference type="ARBA" id="ARBA00023010"/>
    </source>
</evidence>
<reference evidence="10 11" key="1">
    <citation type="submission" date="2020-12" db="EMBL/GenBank/DDBJ databases">
        <title>Metabolic potential, ecology and presence of endohyphal bacteria is reflected in genomic diversity of Mucoromycotina.</title>
        <authorList>
            <person name="Muszewska A."/>
            <person name="Okrasinska A."/>
            <person name="Steczkiewicz K."/>
            <person name="Drgas O."/>
            <person name="Orlowska M."/>
            <person name="Perlinska-Lenart U."/>
            <person name="Aleksandrzak-Piekarczyk T."/>
            <person name="Szatraj K."/>
            <person name="Zielenkiewicz U."/>
            <person name="Pilsyk S."/>
            <person name="Malc E."/>
            <person name="Mieczkowski P."/>
            <person name="Kruszewska J.S."/>
            <person name="Biernat P."/>
            <person name="Pawlowska J."/>
        </authorList>
    </citation>
    <scope>NUCLEOTIDE SEQUENCE [LARGE SCALE GENOMIC DNA]</scope>
    <source>
        <strain evidence="10 11">CBS 142.35</strain>
    </source>
</reference>
<dbReference type="EMBL" id="JAEPRB010000386">
    <property type="protein sequence ID" value="KAG2216572.1"/>
    <property type="molecule type" value="Genomic_DNA"/>
</dbReference>
<keyword evidence="7" id="KW-0539">Nucleus</keyword>
<dbReference type="PANTHER" id="PTHR31431">
    <property type="entry name" value="NUCLEOPORIN NUP188 HOMOLOG"/>
    <property type="match status" value="1"/>
</dbReference>
<evidence type="ECO:0000313" key="10">
    <source>
        <dbReference type="EMBL" id="KAG2216572.1"/>
    </source>
</evidence>
<evidence type="ECO:0000256" key="2">
    <source>
        <dbReference type="ARBA" id="ARBA00022448"/>
    </source>
</evidence>
<dbReference type="OrthoDB" id="102511at2759"/>
<sequence length="2115" mass="239579">TYRKLFDTIEHGGDQCTVDRLQTLLAEKTKNLSLGLDAYGVPSSQSRSKLGSTVSIDGKTIKIDPVEKDLIIQASDFLHINELACVSLWSAFKQQQSKPLQLNKEQPSAEEQQWVLQRLTEFYNEDRIALLQCIASLLRIADQKGEHIFSAIADDTIQQLINDEFMERLLNQLKERVRAPVPNQNNTGTTEANAWAKQNLREQKGLLEILFLIFYIKSCPPKFCLALLQEFEANSFCQLQTSSYVLDPNDGLELLNQVSYLAILVMVESLGLNRLRSSSSGETLINHPDILYKMANVASFLGDREEHSVFLLTWSFVLYTLDTFLADDVDECTPAYISLHQFIHGQQTITNTVLLTDRPVTRESTIKATDRSPSIQEAPQIYRLYAGRAIKRNVFNYIYQILDSRLCDEEEANSLGYHDNLKSVLNVFLSMIDPINLSSDILPSLIQCTCKLFQEQSDLATKFWLSPNDSIRQLLSLSRMRFPLSIQDMTDLLVSMTGATSEKRDIVSEEPAKHVFDYLKKFQTSMIRLKDSNKVTSIERQEDDDQSVMVQATQPIQMTPDFGVVRGLIVPQGTVGLLVSRQEDSHPIIQWEVEHSCWHLFVSILAGFVQGKNNNGTMPGEGTDIQDEQLTGKDYGVVNNILNLIQRILQVSPSLAPELVEHIEQESSVDNYARRQYPSSKILVSLLCEVLNTCCLAETRRVETITATLRCLTALLPHYREEIWNYLEQAPILPWSNTSYSRTSHLSSSIHIDPSRQIQFFVTNIECKTGKYSLLLAYLDLVTALVQDVQHQWWEEGGLAAGKRQRQIEVLYFCLYYLMIDVFPAYAHWRYKHLSERFLIGCKALSIFIEISHYFRDDTTTPTTTTTNNDVSGLTLGALRDQIMGGFLYDGGIYHITPLLDTVRNGAAIANNLYHLNRPKEAERCERMTELTFVFIKALLQRRLGTIQEASKQQQQRHESALERFMLERSTDGNTPDFLLRLMNHIDYTHNIRLSILATDIVTLLCRGLPAWKQTPNFVRHLGDKNQAQSIIKRYLSTAQDKTQNEDLLASIWQMLTLMMETQPSLAILFLECHEYIMPSPKSAVKLLVDQQQNQQQQQKNVSSSSSSLATITLSASAPPSQQQGGGNTESATRAAVDLLGHWEMLSVEKPTVLSNVLRFLATFWQTAFEHYALVQRTRSDSGLWDALGKILLNPTQLEEPKNLEFIVNDKQNQESTHATVHSDGNQIVRRMCCANISKAFVMRIMAFEMQLTAGAEQNSKTPLVDRLPAGLKSLLVKIGDPNKLAVMRTQFVKNNANTQLSEIMKTDAKHVVQEIGGNAKITQLLSKVDMVGYGDNDANGEPRQYGDCYVYDLRLAYVRTQSVLEHYSNIKNVSLEEVENVLVTPDVFAVRKAKECITRYLVDLCAVNHNWSIVDTQMIAFQSFKVFIEACSNYTSELIWKPTSGLTANTLFDFINGLTQEAKNEKKTDDVTLIYYSVLVNFIRGLTEDWIAANRQVLFGADRNAKRQLADKLFTLLDAYCELLRNENTTLVTSISNSHPAQVFHRPLLESTLLPLRSLRKIYTSISNEFKDSQRLKTCLSQLLETTCDTFKMMVYKVASYNCTPGLSDQVHEECVKDMTVVIGLLNELIYPNFHSTSDQWLSTFKRYETIPNLLKLIHGGIELVVNEVNRPLDANSSIDVSPYAENGLYLLLALSSTSDAAAVLVNEGIIDLFCNNALSPLLKQGGLDMFLRFGNDHQTGFVERNPLHVIWCHMLCVVSNILRSLGNNHAMNRPQQLIDRVFRSTVGFLQIYGLQVTRTFSLANGANNSSFGLLPSESLASCLLEEVDLLSMIIYNLSRHLERIMSYSSGIFISYKNSALTLLQRFLYFFTHPAHMRAQLYPINQKERIFADSLVSSSQHQQQQQASSSSLLTSSFTIPSTTSTSTTTTTTTNQQRSRLMDLIVKKCIHIQRNILATLILLVQVNNVITKDMDDWPFGNTIFYPNLRNTQDTASFGTLMESVNAAVSFTKEYNETNHNNNNNVTLRELLTIVEGSLLLLTTQTALWINKPGLDQGNQREIIDDCLVEITEMLTKTYNSLHHINVPITLKEHKEKTMTQLAVLKRFLADRYFNV</sequence>
<dbReference type="GO" id="GO:0006405">
    <property type="term" value="P:RNA export from nucleus"/>
    <property type="evidence" value="ECO:0007669"/>
    <property type="project" value="TreeGrafter"/>
</dbReference>
<dbReference type="GO" id="GO:0044611">
    <property type="term" value="C:nuclear pore inner ring"/>
    <property type="evidence" value="ECO:0007669"/>
    <property type="project" value="TreeGrafter"/>
</dbReference>
<evidence type="ECO:0000256" key="3">
    <source>
        <dbReference type="ARBA" id="ARBA00022816"/>
    </source>
</evidence>
<keyword evidence="11" id="KW-1185">Reference proteome</keyword>
<evidence type="ECO:0000313" key="11">
    <source>
        <dbReference type="Proteomes" id="UP000646827"/>
    </source>
</evidence>
<comment type="caution">
    <text evidence="10">The sequence shown here is derived from an EMBL/GenBank/DDBJ whole genome shotgun (WGS) entry which is preliminary data.</text>
</comment>
<keyword evidence="5" id="KW-0811">Translocation</keyword>
<dbReference type="Proteomes" id="UP000646827">
    <property type="component" value="Unassembled WGS sequence"/>
</dbReference>
<dbReference type="InterPro" id="IPR048883">
    <property type="entry name" value="Nup188_N-subdom_III"/>
</dbReference>
<dbReference type="Pfam" id="PF21093">
    <property type="entry name" value="Nup188_N-subdom_III"/>
    <property type="match status" value="1"/>
</dbReference>
<keyword evidence="6" id="KW-0906">Nuclear pore complex</keyword>
<evidence type="ECO:0000256" key="7">
    <source>
        <dbReference type="ARBA" id="ARBA00023242"/>
    </source>
</evidence>
<dbReference type="GO" id="GO:0051028">
    <property type="term" value="P:mRNA transport"/>
    <property type="evidence" value="ECO:0007669"/>
    <property type="project" value="UniProtKB-KW"/>
</dbReference>
<evidence type="ECO:0000256" key="8">
    <source>
        <dbReference type="SAM" id="MobiDB-lite"/>
    </source>
</evidence>
<keyword evidence="4" id="KW-0653">Protein transport</keyword>
<feature type="non-terminal residue" evidence="10">
    <location>
        <position position="1"/>
    </location>
</feature>
<keyword evidence="2" id="KW-0813">Transport</keyword>
<dbReference type="GO" id="GO:0006606">
    <property type="term" value="P:protein import into nucleus"/>
    <property type="evidence" value="ECO:0007669"/>
    <property type="project" value="TreeGrafter"/>
</dbReference>
<feature type="region of interest" description="Disordered" evidence="8">
    <location>
        <begin position="1908"/>
        <end position="1934"/>
    </location>
</feature>
<proteinExistence type="predicted"/>
<protein>
    <recommendedName>
        <fullName evidence="9">Nucleoporin Nup188 N-terminal subdomain III domain-containing protein</fullName>
    </recommendedName>
</protein>
<dbReference type="SUPFAM" id="SSF48371">
    <property type="entry name" value="ARM repeat"/>
    <property type="match status" value="1"/>
</dbReference>
<organism evidence="10 11">
    <name type="scientific">Circinella minor</name>
    <dbReference type="NCBI Taxonomy" id="1195481"/>
    <lineage>
        <taxon>Eukaryota</taxon>
        <taxon>Fungi</taxon>
        <taxon>Fungi incertae sedis</taxon>
        <taxon>Mucoromycota</taxon>
        <taxon>Mucoromycotina</taxon>
        <taxon>Mucoromycetes</taxon>
        <taxon>Mucorales</taxon>
        <taxon>Lichtheimiaceae</taxon>
        <taxon>Circinella</taxon>
    </lineage>
</organism>
<evidence type="ECO:0000256" key="4">
    <source>
        <dbReference type="ARBA" id="ARBA00022927"/>
    </source>
</evidence>
<dbReference type="InterPro" id="IPR016024">
    <property type="entry name" value="ARM-type_fold"/>
</dbReference>
<evidence type="ECO:0000259" key="9">
    <source>
        <dbReference type="Pfam" id="PF21093"/>
    </source>
</evidence>
<dbReference type="InterPro" id="IPR044840">
    <property type="entry name" value="Nup188"/>
</dbReference>
<accession>A0A8H7RSS9</accession>
<comment type="subcellular location">
    <subcellularLocation>
        <location evidence="1">Nucleus</location>
        <location evidence="1">Nuclear pore complex</location>
    </subcellularLocation>
</comment>
<keyword evidence="3" id="KW-0509">mRNA transport</keyword>
<evidence type="ECO:0000256" key="1">
    <source>
        <dbReference type="ARBA" id="ARBA00004567"/>
    </source>
</evidence>
<evidence type="ECO:0000256" key="6">
    <source>
        <dbReference type="ARBA" id="ARBA00023132"/>
    </source>
</evidence>
<feature type="domain" description="Nucleoporin Nup188 N-terminal subdomain III" evidence="9">
    <location>
        <begin position="589"/>
        <end position="1072"/>
    </location>
</feature>